<dbReference type="AlphaFoldDB" id="A0A368Z490"/>
<feature type="domain" description="Putative Flp pilus-assembly TadG-like N-terminal" evidence="1">
    <location>
        <begin position="13"/>
        <end position="59"/>
    </location>
</feature>
<gene>
    <name evidence="2" type="ORF">C7476_10132</name>
</gene>
<dbReference type="Proteomes" id="UP000253324">
    <property type="component" value="Unassembled WGS sequence"/>
</dbReference>
<dbReference type="InterPro" id="IPR028087">
    <property type="entry name" value="Tad_N"/>
</dbReference>
<name>A0A368Z490_9HYPH</name>
<dbReference type="Pfam" id="PF13400">
    <property type="entry name" value="Tad"/>
    <property type="match status" value="1"/>
</dbReference>
<sequence length="321" mass="34079">MKKFTKFLKDRSGATAVTFGLLLVPLLGMTGLAVDYSLASNERSKLQNAADSAALAGASIYIGTNSAQAEARARAYLKANLGEQAANAVTINFKADNQLVTVSLNGLSGTTFMRVLNKNSVPIGVTATALAPLKPTTATITIDKVTGYWFKRISIVGVKDGKETVVGTIAYTAKDHSGEGGRGTGTTVPGLDSPVTFQLGDYKTLYLKMEVKTDGCDIGYRNTSTGNTVTCKASSNSAYAGYNSTLRTDDPLTVNNLFVDDVRLPKGSTPPVLDLLSCDGADHKHAWEDGGSADNVIQPDFFYRIKSSCKAVDNENVRLTH</sequence>
<organism evidence="2 3">
    <name type="scientific">Phyllobacterium bourgognense</name>
    <dbReference type="NCBI Taxonomy" id="314236"/>
    <lineage>
        <taxon>Bacteria</taxon>
        <taxon>Pseudomonadati</taxon>
        <taxon>Pseudomonadota</taxon>
        <taxon>Alphaproteobacteria</taxon>
        <taxon>Hyphomicrobiales</taxon>
        <taxon>Phyllobacteriaceae</taxon>
        <taxon>Phyllobacterium</taxon>
    </lineage>
</organism>
<keyword evidence="3" id="KW-1185">Reference proteome</keyword>
<reference evidence="2 3" key="1">
    <citation type="submission" date="2018-07" db="EMBL/GenBank/DDBJ databases">
        <title>Genomic Encyclopedia of Type Strains, Phase III (KMG-III): the genomes of soil and plant-associated and newly described type strains.</title>
        <authorList>
            <person name="Whitman W."/>
        </authorList>
    </citation>
    <scope>NUCLEOTIDE SEQUENCE [LARGE SCALE GENOMIC DNA]</scope>
    <source>
        <strain evidence="2 3">31-25a</strain>
    </source>
</reference>
<evidence type="ECO:0000259" key="1">
    <source>
        <dbReference type="Pfam" id="PF13400"/>
    </source>
</evidence>
<accession>A0A368Z490</accession>
<proteinExistence type="predicted"/>
<protein>
    <submittedName>
        <fullName evidence="2">Flp pilus assembly protein TadG</fullName>
    </submittedName>
</protein>
<dbReference type="OrthoDB" id="8076371at2"/>
<evidence type="ECO:0000313" key="2">
    <source>
        <dbReference type="EMBL" id="RCW87273.1"/>
    </source>
</evidence>
<evidence type="ECO:0000313" key="3">
    <source>
        <dbReference type="Proteomes" id="UP000253324"/>
    </source>
</evidence>
<comment type="caution">
    <text evidence="2">The sequence shown here is derived from an EMBL/GenBank/DDBJ whole genome shotgun (WGS) entry which is preliminary data.</text>
</comment>
<dbReference type="EMBL" id="QPJM01000001">
    <property type="protein sequence ID" value="RCW87273.1"/>
    <property type="molecule type" value="Genomic_DNA"/>
</dbReference>
<dbReference type="RefSeq" id="WP_114427914.1">
    <property type="nucleotide sequence ID" value="NZ_QPJM01000001.1"/>
</dbReference>